<feature type="domain" description="HTH tetR-type" evidence="5">
    <location>
        <begin position="223"/>
        <end position="283"/>
    </location>
</feature>
<feature type="domain" description="HTH tetR-type" evidence="5">
    <location>
        <begin position="14"/>
        <end position="74"/>
    </location>
</feature>
<dbReference type="RefSeq" id="WP_111275200.1">
    <property type="nucleotide sequence ID" value="NZ_QFYS01000002.1"/>
</dbReference>
<evidence type="ECO:0000313" key="6">
    <source>
        <dbReference type="EMBL" id="RAK67590.1"/>
    </source>
</evidence>
<keyword evidence="2 4" id="KW-0238">DNA-binding</keyword>
<dbReference type="PROSITE" id="PS50977">
    <property type="entry name" value="HTH_TETR_2"/>
    <property type="match status" value="2"/>
</dbReference>
<comment type="caution">
    <text evidence="6">The sequence shown here is derived from an EMBL/GenBank/DDBJ whole genome shotgun (WGS) entry which is preliminary data.</text>
</comment>
<dbReference type="Proteomes" id="UP000249524">
    <property type="component" value="Unassembled WGS sequence"/>
</dbReference>
<dbReference type="InterPro" id="IPR001647">
    <property type="entry name" value="HTH_TetR"/>
</dbReference>
<dbReference type="Gene3D" id="1.10.357.10">
    <property type="entry name" value="Tetracycline Repressor, domain 2"/>
    <property type="match status" value="2"/>
</dbReference>
<name>A0A328BJU0_9CAUL</name>
<dbReference type="AlphaFoldDB" id="A0A328BJU0"/>
<evidence type="ECO:0000256" key="3">
    <source>
        <dbReference type="ARBA" id="ARBA00023163"/>
    </source>
</evidence>
<sequence>MARSAAARSTDRFERKREAILDAATRILNRKGIKGLTLGDTAAAVDLSTTSVTYYFKRKDDLAAACITRGIETLTELADRAVQAQTPEARLHAFLTNYLDTLKGVSCGTASPLPIITELRALSSPRREEVQSTYGRLFRKTRQIFDHPDLAWMSRGRRTARTRMLLEQVFWGGNWLEKFDPEDYPRICDRMVDILVNGIATTADHWEPAPIPMEELAAREGPELARETFLLAATRLINRRGYKGASVDKISAELNVTKGSFYHHNEAKDDLVVACFERSFEVMRKAQRLAMEVPGDQWAKVSSCASALAEFQLSDHGPLLRTNALTALPEQMRKVMVEHSNRVSDRFASMMSDGIAEGSLRPVDPFIASQMLTATLNACGELGYLVPDVRPKAAAAVFVKPLLMGVFKH</sequence>
<reference evidence="6 7" key="1">
    <citation type="submission" date="2018-05" db="EMBL/GenBank/DDBJ databases">
        <authorList>
            <person name="Lanie J.A."/>
            <person name="Ng W.-L."/>
            <person name="Kazmierczak K.M."/>
            <person name="Andrzejewski T.M."/>
            <person name="Davidsen T.M."/>
            <person name="Wayne K.J."/>
            <person name="Tettelin H."/>
            <person name="Glass J.I."/>
            <person name="Rusch D."/>
            <person name="Podicherti R."/>
            <person name="Tsui H.-C.T."/>
            <person name="Winkler M.E."/>
        </authorList>
    </citation>
    <scope>NUCLEOTIDE SEQUENCE [LARGE SCALE GENOMIC DNA]</scope>
    <source>
        <strain evidence="6 7">BUT-10</strain>
    </source>
</reference>
<dbReference type="InterPro" id="IPR036271">
    <property type="entry name" value="Tet_transcr_reg_TetR-rel_C_sf"/>
</dbReference>
<accession>A0A328BJU0</accession>
<protein>
    <submittedName>
        <fullName evidence="6">TetR/AcrR family transcriptional regulator</fullName>
    </submittedName>
</protein>
<organism evidence="6 7">
    <name type="scientific">Phenylobacterium kunshanense</name>
    <dbReference type="NCBI Taxonomy" id="1445034"/>
    <lineage>
        <taxon>Bacteria</taxon>
        <taxon>Pseudomonadati</taxon>
        <taxon>Pseudomonadota</taxon>
        <taxon>Alphaproteobacteria</taxon>
        <taxon>Caulobacterales</taxon>
        <taxon>Caulobacteraceae</taxon>
        <taxon>Phenylobacterium</taxon>
    </lineage>
</organism>
<gene>
    <name evidence="6" type="ORF">DJ019_06695</name>
</gene>
<evidence type="ECO:0000256" key="2">
    <source>
        <dbReference type="ARBA" id="ARBA00023125"/>
    </source>
</evidence>
<evidence type="ECO:0000313" key="7">
    <source>
        <dbReference type="Proteomes" id="UP000249524"/>
    </source>
</evidence>
<dbReference type="PANTHER" id="PTHR47506">
    <property type="entry name" value="TRANSCRIPTIONAL REGULATORY PROTEIN"/>
    <property type="match status" value="1"/>
</dbReference>
<dbReference type="Gene3D" id="1.10.10.60">
    <property type="entry name" value="Homeodomain-like"/>
    <property type="match status" value="2"/>
</dbReference>
<dbReference type="SUPFAM" id="SSF48498">
    <property type="entry name" value="Tetracyclin repressor-like, C-terminal domain"/>
    <property type="match status" value="1"/>
</dbReference>
<keyword evidence="3" id="KW-0804">Transcription</keyword>
<dbReference type="SUPFAM" id="SSF46689">
    <property type="entry name" value="Homeodomain-like"/>
    <property type="match status" value="2"/>
</dbReference>
<dbReference type="GO" id="GO:0003677">
    <property type="term" value="F:DNA binding"/>
    <property type="evidence" value="ECO:0007669"/>
    <property type="project" value="UniProtKB-UniRule"/>
</dbReference>
<dbReference type="Pfam" id="PF00440">
    <property type="entry name" value="TetR_N"/>
    <property type="match status" value="2"/>
</dbReference>
<feature type="DNA-binding region" description="H-T-H motif" evidence="4">
    <location>
        <begin position="246"/>
        <end position="265"/>
    </location>
</feature>
<evidence type="ECO:0000256" key="4">
    <source>
        <dbReference type="PROSITE-ProRule" id="PRU00335"/>
    </source>
</evidence>
<dbReference type="OrthoDB" id="9811084at2"/>
<dbReference type="PANTHER" id="PTHR47506:SF1">
    <property type="entry name" value="HTH-TYPE TRANSCRIPTIONAL REGULATOR YJDC"/>
    <property type="match status" value="1"/>
</dbReference>
<keyword evidence="1" id="KW-0805">Transcription regulation</keyword>
<dbReference type="InterPro" id="IPR009057">
    <property type="entry name" value="Homeodomain-like_sf"/>
</dbReference>
<keyword evidence="7" id="KW-1185">Reference proteome</keyword>
<dbReference type="EMBL" id="QFYS01000002">
    <property type="protein sequence ID" value="RAK67590.1"/>
    <property type="molecule type" value="Genomic_DNA"/>
</dbReference>
<evidence type="ECO:0000259" key="5">
    <source>
        <dbReference type="PROSITE" id="PS50977"/>
    </source>
</evidence>
<dbReference type="PRINTS" id="PR00455">
    <property type="entry name" value="HTHTETR"/>
</dbReference>
<proteinExistence type="predicted"/>
<evidence type="ECO:0000256" key="1">
    <source>
        <dbReference type="ARBA" id="ARBA00023015"/>
    </source>
</evidence>
<feature type="DNA-binding region" description="H-T-H motif" evidence="4">
    <location>
        <begin position="37"/>
        <end position="56"/>
    </location>
</feature>